<dbReference type="CDD" id="cd06571">
    <property type="entry name" value="Bac_DnaA_C"/>
    <property type="match status" value="1"/>
</dbReference>
<dbReference type="InterPro" id="IPR001957">
    <property type="entry name" value="Chromosome_initiator_DnaA"/>
</dbReference>
<feature type="binding site" evidence="8">
    <location>
        <position position="143"/>
    </location>
    <ligand>
        <name>ATP</name>
        <dbReference type="ChEBI" id="CHEBI:30616"/>
    </ligand>
</feature>
<feature type="region of interest" description="Domain IV, binds dsDNA" evidence="8">
    <location>
        <begin position="312"/>
        <end position="433"/>
    </location>
</feature>
<evidence type="ECO:0000256" key="5">
    <source>
        <dbReference type="ARBA" id="ARBA00022840"/>
    </source>
</evidence>
<comment type="function">
    <text evidence="8 10">Plays an essential role in the initiation and regulation of chromosomal replication. ATP-DnaA binds to the origin of replication (oriC) to initiate formation of the DNA replication initiation complex once per cell cycle. Binds the DnaA box (a 9 base pair repeat at the origin) and separates the double-stranded (ds)DNA. Forms a right-handed helical filament on oriC DNA; dsDNA binds to the exterior of the filament while single-stranded (ss)DNA is stabiized in the filament's interior. The ATP-DnaA-oriC complex binds and stabilizes one strand of the AT-rich DNA unwinding element (DUE), permitting loading of DNA polymerase. After initiation quickly degrades to an ADP-DnaA complex that is not apt for DNA replication. Binds acidic phospholipids.</text>
</comment>
<dbReference type="InterPro" id="IPR018312">
    <property type="entry name" value="Chromosome_initiator_DnaA_CS"/>
</dbReference>
<dbReference type="AlphaFoldDB" id="A0A9D1FYJ7"/>
<dbReference type="PANTHER" id="PTHR30050">
    <property type="entry name" value="CHROMOSOMAL REPLICATION INITIATOR PROTEIN DNAA"/>
    <property type="match status" value="1"/>
</dbReference>
<feature type="binding site" evidence="8">
    <location>
        <position position="142"/>
    </location>
    <ligand>
        <name>ATP</name>
        <dbReference type="ChEBI" id="CHEBI:30616"/>
    </ligand>
</feature>
<evidence type="ECO:0000256" key="10">
    <source>
        <dbReference type="RuleBase" id="RU000577"/>
    </source>
</evidence>
<evidence type="ECO:0000256" key="2">
    <source>
        <dbReference type="ARBA" id="ARBA00022490"/>
    </source>
</evidence>
<dbReference type="SUPFAM" id="SSF52540">
    <property type="entry name" value="P-loop containing nucleoside triphosphate hydrolases"/>
    <property type="match status" value="1"/>
</dbReference>
<feature type="binding site" evidence="8">
    <location>
        <position position="141"/>
    </location>
    <ligand>
        <name>ATP</name>
        <dbReference type="ChEBI" id="CHEBI:30616"/>
    </ligand>
</feature>
<dbReference type="InterPro" id="IPR003593">
    <property type="entry name" value="AAA+_ATPase"/>
</dbReference>
<dbReference type="SMART" id="SM00760">
    <property type="entry name" value="Bac_DnaA_C"/>
    <property type="match status" value="1"/>
</dbReference>
<comment type="caution">
    <text evidence="8">Lacks conserved residue(s) required for the propagation of feature annotation.</text>
</comment>
<dbReference type="Proteomes" id="UP000824140">
    <property type="component" value="Unassembled WGS sequence"/>
</dbReference>
<dbReference type="InterPro" id="IPR013317">
    <property type="entry name" value="DnaA_dom"/>
</dbReference>
<dbReference type="PROSITE" id="PS01008">
    <property type="entry name" value="DNAA"/>
    <property type="match status" value="1"/>
</dbReference>
<organism evidence="14 15">
    <name type="scientific">Candidatus Alectryocaccomicrobium excrementavium</name>
    <dbReference type="NCBI Taxonomy" id="2840668"/>
    <lineage>
        <taxon>Bacteria</taxon>
        <taxon>Bacillati</taxon>
        <taxon>Bacillota</taxon>
        <taxon>Clostridia</taxon>
        <taxon>Candidatus Alectryocaccomicrobium</taxon>
    </lineage>
</organism>
<dbReference type="GO" id="GO:0006275">
    <property type="term" value="P:regulation of DNA replication"/>
    <property type="evidence" value="ECO:0007669"/>
    <property type="project" value="UniProtKB-UniRule"/>
</dbReference>
<sequence length="433" mass="49120">MEESVNALWAKTKDILKRDIPGPSYDAWFRDLQLVRAENGTMDLETADTFHANMISQRYLDMLEGIVQITFQQKYEIKVYARGMAPRPTQEMSLTLDPRYTFDTFIVGQSNRFAHAACVAVAELPAQAYNPLFIYGGVGLGKTHLMHATGHFILKNNPGAKLLYITSETFTNELIAAIRQNTNEQLRGKLRSVDVLLIDDIQFIAGKESTQEEFFHTFNHLRDNGKQIIISSDRPPKDIPTLEERLRSRFEWGLIADIQKPDYETRLAILTKKAETEQIDISHDVLDLIASHVDSNIRELEGTLNRLIAMAQLSHEPITLSMAEDALQVINKARDPRAITPDLIASMVCEYMGVSREDLLGKKRNREIALARQYAIYICREMTNLSTTRIGAEFGGRDHSTVMHACDKVSELMDSDTDTRRTISAIRQKISSR</sequence>
<evidence type="ECO:0000256" key="11">
    <source>
        <dbReference type="RuleBase" id="RU004227"/>
    </source>
</evidence>
<dbReference type="InterPro" id="IPR010921">
    <property type="entry name" value="Trp_repressor/repl_initiator"/>
</dbReference>
<dbReference type="InterPro" id="IPR027417">
    <property type="entry name" value="P-loop_NTPase"/>
</dbReference>
<dbReference type="GO" id="GO:0003688">
    <property type="term" value="F:DNA replication origin binding"/>
    <property type="evidence" value="ECO:0007669"/>
    <property type="project" value="UniProtKB-UniRule"/>
</dbReference>
<keyword evidence="7 8" id="KW-0238">DNA-binding</keyword>
<proteinExistence type="inferred from homology"/>
<evidence type="ECO:0000259" key="12">
    <source>
        <dbReference type="SMART" id="SM00382"/>
    </source>
</evidence>
<dbReference type="Gene3D" id="3.30.300.180">
    <property type="match status" value="1"/>
</dbReference>
<dbReference type="PRINTS" id="PR00051">
    <property type="entry name" value="DNAA"/>
</dbReference>
<evidence type="ECO:0000313" key="15">
    <source>
        <dbReference type="Proteomes" id="UP000824140"/>
    </source>
</evidence>
<dbReference type="InterPro" id="IPR013159">
    <property type="entry name" value="DnaA_C"/>
</dbReference>
<dbReference type="Gene3D" id="1.10.8.60">
    <property type="match status" value="1"/>
</dbReference>
<evidence type="ECO:0000256" key="6">
    <source>
        <dbReference type="ARBA" id="ARBA00023121"/>
    </source>
</evidence>
<dbReference type="NCBIfam" id="TIGR00362">
    <property type="entry name" value="DnaA"/>
    <property type="match status" value="1"/>
</dbReference>
<evidence type="ECO:0000256" key="3">
    <source>
        <dbReference type="ARBA" id="ARBA00022705"/>
    </source>
</evidence>
<keyword evidence="3 8" id="KW-0235">DNA replication</keyword>
<evidence type="ECO:0000256" key="7">
    <source>
        <dbReference type="ARBA" id="ARBA00023125"/>
    </source>
</evidence>
<dbReference type="GO" id="GO:0005886">
    <property type="term" value="C:plasma membrane"/>
    <property type="evidence" value="ECO:0007669"/>
    <property type="project" value="TreeGrafter"/>
</dbReference>
<evidence type="ECO:0000256" key="8">
    <source>
        <dbReference type="HAMAP-Rule" id="MF_00377"/>
    </source>
</evidence>
<dbReference type="Pfam" id="PF11638">
    <property type="entry name" value="DnaA_N"/>
    <property type="match status" value="1"/>
</dbReference>
<name>A0A9D1FYJ7_9FIRM</name>
<keyword evidence="4 8" id="KW-0547">Nucleotide-binding</keyword>
<protein>
    <recommendedName>
        <fullName evidence="8 9">Chromosomal replication initiator protein DnaA</fullName>
    </recommendedName>
</protein>
<dbReference type="GO" id="GO:0008289">
    <property type="term" value="F:lipid binding"/>
    <property type="evidence" value="ECO:0007669"/>
    <property type="project" value="UniProtKB-KW"/>
</dbReference>
<dbReference type="GO" id="GO:0005524">
    <property type="term" value="F:ATP binding"/>
    <property type="evidence" value="ECO:0007669"/>
    <property type="project" value="UniProtKB-UniRule"/>
</dbReference>
<dbReference type="HAMAP" id="MF_00377">
    <property type="entry name" value="DnaA_bact"/>
    <property type="match status" value="1"/>
</dbReference>
<dbReference type="Gene3D" id="3.40.50.300">
    <property type="entry name" value="P-loop containing nucleotide triphosphate hydrolases"/>
    <property type="match status" value="1"/>
</dbReference>
<dbReference type="FunFam" id="1.10.8.60:FF:000003">
    <property type="entry name" value="Chromosomal replication initiator protein DnaA"/>
    <property type="match status" value="1"/>
</dbReference>
<keyword evidence="5 8" id="KW-0067">ATP-binding</keyword>
<feature type="domain" description="AAA+ ATPase" evidence="12">
    <location>
        <begin position="128"/>
        <end position="256"/>
    </location>
</feature>
<feature type="binding site" evidence="8">
    <location>
        <position position="139"/>
    </location>
    <ligand>
        <name>ATP</name>
        <dbReference type="ChEBI" id="CHEBI:30616"/>
    </ligand>
</feature>
<accession>A0A9D1FYJ7</accession>
<reference evidence="14" key="1">
    <citation type="submission" date="2020-10" db="EMBL/GenBank/DDBJ databases">
        <authorList>
            <person name="Gilroy R."/>
        </authorList>
    </citation>
    <scope>NUCLEOTIDE SEQUENCE</scope>
    <source>
        <strain evidence="14">13766</strain>
    </source>
</reference>
<evidence type="ECO:0000256" key="4">
    <source>
        <dbReference type="ARBA" id="ARBA00022741"/>
    </source>
</evidence>
<dbReference type="InterPro" id="IPR020591">
    <property type="entry name" value="Chromosome_initiator_DnaA-like"/>
</dbReference>
<evidence type="ECO:0000256" key="9">
    <source>
        <dbReference type="NCBIfam" id="TIGR00362"/>
    </source>
</evidence>
<comment type="subcellular location">
    <subcellularLocation>
        <location evidence="8">Cytoplasm</location>
    </subcellularLocation>
</comment>
<evidence type="ECO:0000259" key="13">
    <source>
        <dbReference type="SMART" id="SM00760"/>
    </source>
</evidence>
<feature type="domain" description="Chromosomal replication initiator DnaA C-terminal" evidence="13">
    <location>
        <begin position="340"/>
        <end position="409"/>
    </location>
</feature>
<evidence type="ECO:0000313" key="14">
    <source>
        <dbReference type="EMBL" id="HIS91463.1"/>
    </source>
</evidence>
<dbReference type="GO" id="GO:0005737">
    <property type="term" value="C:cytoplasm"/>
    <property type="evidence" value="ECO:0007669"/>
    <property type="project" value="UniProtKB-SubCell"/>
</dbReference>
<dbReference type="PANTHER" id="PTHR30050:SF2">
    <property type="entry name" value="CHROMOSOMAL REPLICATION INITIATOR PROTEIN DNAA"/>
    <property type="match status" value="1"/>
</dbReference>
<comment type="caution">
    <text evidence="14">The sequence shown here is derived from an EMBL/GenBank/DDBJ whole genome shotgun (WGS) entry which is preliminary data.</text>
</comment>
<dbReference type="Pfam" id="PF00308">
    <property type="entry name" value="Bac_DnaA"/>
    <property type="match status" value="1"/>
</dbReference>
<evidence type="ECO:0000256" key="1">
    <source>
        <dbReference type="ARBA" id="ARBA00006583"/>
    </source>
</evidence>
<dbReference type="InterPro" id="IPR024633">
    <property type="entry name" value="DnaA_N_dom"/>
</dbReference>
<comment type="similarity">
    <text evidence="1 8 11">Belongs to the DnaA family.</text>
</comment>
<comment type="domain">
    <text evidence="8">Domain I is involved in oligomerization and binding regulators, domain II is flexibile and of varying length in different bacteria, domain III forms the AAA+ region, while domain IV binds dsDNA.</text>
</comment>
<dbReference type="FunFam" id="3.40.50.300:FF:000150">
    <property type="entry name" value="Chromosomal replication initiator protein DnaA"/>
    <property type="match status" value="1"/>
</dbReference>
<comment type="subunit">
    <text evidence="8">Oligomerizes as a right-handed, spiral filament on DNA at oriC.</text>
</comment>
<keyword evidence="2 8" id="KW-0963">Cytoplasm</keyword>
<dbReference type="GO" id="GO:0006270">
    <property type="term" value="P:DNA replication initiation"/>
    <property type="evidence" value="ECO:0007669"/>
    <property type="project" value="UniProtKB-UniRule"/>
</dbReference>
<dbReference type="CDD" id="cd00009">
    <property type="entry name" value="AAA"/>
    <property type="match status" value="1"/>
</dbReference>
<dbReference type="InterPro" id="IPR038454">
    <property type="entry name" value="DnaA_N_sf"/>
</dbReference>
<dbReference type="Gene3D" id="1.10.1750.10">
    <property type="match status" value="1"/>
</dbReference>
<feature type="region of interest" description="Domain III, AAA+ region" evidence="8">
    <location>
        <begin position="95"/>
        <end position="311"/>
    </location>
</feature>
<reference evidence="14" key="2">
    <citation type="journal article" date="2021" name="PeerJ">
        <title>Extensive microbial diversity within the chicken gut microbiome revealed by metagenomics and culture.</title>
        <authorList>
            <person name="Gilroy R."/>
            <person name="Ravi A."/>
            <person name="Getino M."/>
            <person name="Pursley I."/>
            <person name="Horton D.L."/>
            <person name="Alikhan N.F."/>
            <person name="Baker D."/>
            <person name="Gharbi K."/>
            <person name="Hall N."/>
            <person name="Watson M."/>
            <person name="Adriaenssens E.M."/>
            <person name="Foster-Nyarko E."/>
            <person name="Jarju S."/>
            <person name="Secka A."/>
            <person name="Antonio M."/>
            <person name="Oren A."/>
            <person name="Chaudhuri R.R."/>
            <person name="La Ragione R."/>
            <person name="Hildebrand F."/>
            <person name="Pallen M.J."/>
        </authorList>
    </citation>
    <scope>NUCLEOTIDE SEQUENCE</scope>
    <source>
        <strain evidence="14">13766</strain>
    </source>
</reference>
<feature type="region of interest" description="Domain I, interacts with DnaA modulators" evidence="8">
    <location>
        <begin position="1"/>
        <end position="85"/>
    </location>
</feature>
<keyword evidence="6 8" id="KW-0446">Lipid-binding</keyword>
<gene>
    <name evidence="8 14" type="primary">dnaA</name>
    <name evidence="14" type="ORF">IAA84_00420</name>
</gene>
<dbReference type="SMART" id="SM00382">
    <property type="entry name" value="AAA"/>
    <property type="match status" value="1"/>
</dbReference>
<dbReference type="EMBL" id="DVJN01000009">
    <property type="protein sequence ID" value="HIS91463.1"/>
    <property type="molecule type" value="Genomic_DNA"/>
</dbReference>
<dbReference type="SUPFAM" id="SSF48295">
    <property type="entry name" value="TrpR-like"/>
    <property type="match status" value="1"/>
</dbReference>
<dbReference type="Pfam" id="PF08299">
    <property type="entry name" value="Bac_DnaA_C"/>
    <property type="match status" value="1"/>
</dbReference>